<accession>A0A1Z2XGU6</accession>
<comment type="subcellular location">
    <subcellularLocation>
        <location evidence="1 7 8">Cytoplasm</location>
    </subcellularLocation>
</comment>
<comment type="function">
    <text evidence="7 8">Cell wall formation. Catalyzes the addition of glutamate to the nucleotide precursor UDP-N-acetylmuramoyl-L-alanine (UMA).</text>
</comment>
<dbReference type="InterPro" id="IPR013221">
    <property type="entry name" value="Mur_ligase_cen"/>
</dbReference>
<keyword evidence="6 7" id="KW-0067">ATP-binding</keyword>
<dbReference type="SUPFAM" id="SSF53623">
    <property type="entry name" value="MurD-like peptide ligases, catalytic domain"/>
    <property type="match status" value="1"/>
</dbReference>
<evidence type="ECO:0000256" key="5">
    <source>
        <dbReference type="ARBA" id="ARBA00022741"/>
    </source>
</evidence>
<dbReference type="RefSeq" id="WP_068961527.1">
    <property type="nucleotide sequence ID" value="NZ_CAJTAP010000001.1"/>
</dbReference>
<evidence type="ECO:0000313" key="11">
    <source>
        <dbReference type="EMBL" id="ANU64239.1"/>
    </source>
</evidence>
<dbReference type="OrthoDB" id="9809796at2"/>
<evidence type="ECO:0000259" key="9">
    <source>
        <dbReference type="Pfam" id="PF02875"/>
    </source>
</evidence>
<keyword evidence="7 8" id="KW-0131">Cell cycle</keyword>
<sequence>MTDNSITHRKRLVVLGGGESGVGAAILGKEKGMDVFLSDYGNIPQRYAAQLEEENIPFEQGGHSEHLILNADEVVKSPGIPPTAPIMVKIAEKGIPVISEIEFAGRYTDAKMVCITGSNGKTTTTLLTYHILREAGINVGLAGNVGRSLALQVAREHHDVYVIELSSFQLENMYDFKANIAVMLNITPDHLDRYDYKMQNYINAKFRIIRNQTPEDAFIFWQDDPVIEAQLRQITIEAAKYPFSEHMEEEAAAYVDTLDNLIINTPRTSLEMPRKDLSLHGLHNLYNSMAAGLSACLLNIRKEDIRRALEDFEGVEHRLEFVADIDGVRYINDSKATNVNSCWYALESMPPGGNVILILGGKDKGNDYSEIEPLVRDKVKAIVAMGLHNEKIVEFFGGKVPVIRDTHSLQDAVDACAALATAGDTVLLSPCCASFDLFQSYEDRGRRFKNAVKALKK</sequence>
<keyword evidence="3 7" id="KW-0963">Cytoplasm</keyword>
<evidence type="ECO:0000256" key="1">
    <source>
        <dbReference type="ARBA" id="ARBA00004496"/>
    </source>
</evidence>
<evidence type="ECO:0000313" key="12">
    <source>
        <dbReference type="Proteomes" id="UP000186351"/>
    </source>
</evidence>
<evidence type="ECO:0000256" key="4">
    <source>
        <dbReference type="ARBA" id="ARBA00022598"/>
    </source>
</evidence>
<evidence type="ECO:0000256" key="6">
    <source>
        <dbReference type="ARBA" id="ARBA00022840"/>
    </source>
</evidence>
<dbReference type="InterPro" id="IPR005762">
    <property type="entry name" value="MurD"/>
</dbReference>
<protein>
    <recommendedName>
        <fullName evidence="7 8">UDP-N-acetylmuramoylalanine--D-glutamate ligase</fullName>
        <ecNumber evidence="7 8">6.3.2.9</ecNumber>
    </recommendedName>
    <alternativeName>
        <fullName evidence="7">D-glutamic acid-adding enzyme</fullName>
    </alternativeName>
    <alternativeName>
        <fullName evidence="7">UDP-N-acetylmuramoyl-L-alanyl-D-glutamate synthetase</fullName>
    </alternativeName>
</protein>
<dbReference type="SUPFAM" id="SSF51984">
    <property type="entry name" value="MurCD N-terminal domain"/>
    <property type="match status" value="1"/>
</dbReference>
<comment type="catalytic activity">
    <reaction evidence="7 8">
        <text>UDP-N-acetyl-alpha-D-muramoyl-L-alanine + D-glutamate + ATP = UDP-N-acetyl-alpha-D-muramoyl-L-alanyl-D-glutamate + ADP + phosphate + H(+)</text>
        <dbReference type="Rhea" id="RHEA:16429"/>
        <dbReference type="ChEBI" id="CHEBI:15378"/>
        <dbReference type="ChEBI" id="CHEBI:29986"/>
        <dbReference type="ChEBI" id="CHEBI:30616"/>
        <dbReference type="ChEBI" id="CHEBI:43474"/>
        <dbReference type="ChEBI" id="CHEBI:83898"/>
        <dbReference type="ChEBI" id="CHEBI:83900"/>
        <dbReference type="ChEBI" id="CHEBI:456216"/>
        <dbReference type="EC" id="6.3.2.9"/>
    </reaction>
</comment>
<dbReference type="HAMAP" id="MF_00639">
    <property type="entry name" value="MurD"/>
    <property type="match status" value="1"/>
</dbReference>
<dbReference type="NCBIfam" id="TIGR01087">
    <property type="entry name" value="murD"/>
    <property type="match status" value="1"/>
</dbReference>
<dbReference type="EC" id="6.3.2.9" evidence="7 8"/>
<name>A0A1B1SBS5_9BACT</name>
<dbReference type="PANTHER" id="PTHR43692:SF1">
    <property type="entry name" value="UDP-N-ACETYLMURAMOYLALANINE--D-GLUTAMATE LIGASE"/>
    <property type="match status" value="1"/>
</dbReference>
<keyword evidence="7 8" id="KW-0573">Peptidoglycan synthesis</keyword>
<dbReference type="GO" id="GO:0009252">
    <property type="term" value="P:peptidoglycan biosynthetic process"/>
    <property type="evidence" value="ECO:0007669"/>
    <property type="project" value="UniProtKB-UniRule"/>
</dbReference>
<dbReference type="Pfam" id="PF08245">
    <property type="entry name" value="Mur_ligase_M"/>
    <property type="match status" value="1"/>
</dbReference>
<keyword evidence="5 7" id="KW-0547">Nucleotide-binding</keyword>
<evidence type="ECO:0000256" key="3">
    <source>
        <dbReference type="ARBA" id="ARBA00022490"/>
    </source>
</evidence>
<evidence type="ECO:0000256" key="2">
    <source>
        <dbReference type="ARBA" id="ARBA00004752"/>
    </source>
</evidence>
<dbReference type="Proteomes" id="UP000186351">
    <property type="component" value="Chromosome"/>
</dbReference>
<keyword evidence="12" id="KW-1185">Reference proteome</keyword>
<dbReference type="InterPro" id="IPR004101">
    <property type="entry name" value="Mur_ligase_C"/>
</dbReference>
<dbReference type="STRING" id="1796646.A4V02_11300"/>
<dbReference type="GO" id="GO:0008360">
    <property type="term" value="P:regulation of cell shape"/>
    <property type="evidence" value="ECO:0007669"/>
    <property type="project" value="UniProtKB-KW"/>
</dbReference>
<dbReference type="Gene3D" id="3.40.1190.10">
    <property type="entry name" value="Mur-like, catalytic domain"/>
    <property type="match status" value="1"/>
</dbReference>
<keyword evidence="7 8" id="KW-0132">Cell division</keyword>
<accession>A0A1B1SBS5</accession>
<dbReference type="GO" id="GO:0008764">
    <property type="term" value="F:UDP-N-acetylmuramoylalanine-D-glutamate ligase activity"/>
    <property type="evidence" value="ECO:0007669"/>
    <property type="project" value="UniProtKB-UniRule"/>
</dbReference>
<dbReference type="GeneID" id="65537458"/>
<dbReference type="GO" id="GO:0071555">
    <property type="term" value="P:cell wall organization"/>
    <property type="evidence" value="ECO:0007669"/>
    <property type="project" value="UniProtKB-KW"/>
</dbReference>
<evidence type="ECO:0000256" key="8">
    <source>
        <dbReference type="RuleBase" id="RU003664"/>
    </source>
</evidence>
<keyword evidence="7 8" id="KW-0133">Cell shape</keyword>
<dbReference type="GO" id="GO:0051301">
    <property type="term" value="P:cell division"/>
    <property type="evidence" value="ECO:0007669"/>
    <property type="project" value="UniProtKB-KW"/>
</dbReference>
<reference evidence="12" key="1">
    <citation type="submission" date="2016-04" db="EMBL/GenBank/DDBJ databases">
        <title>Complete Genome Sequences of Twelve Strains of a Stable Defined Moderately Diverse Mouse Microbiota 2 (sDMDMm2).</title>
        <authorList>
            <person name="Uchimura Y."/>
            <person name="Wyss M."/>
            <person name="Brugiroux S."/>
            <person name="Limenitakis J.P."/>
            <person name="Stecher B."/>
            <person name="McCoy K.D."/>
            <person name="Macpherson A.J."/>
        </authorList>
    </citation>
    <scope>NUCLEOTIDE SEQUENCE [LARGE SCALE GENOMIC DNA]</scope>
    <source>
        <strain evidence="12">YL27</strain>
    </source>
</reference>
<feature type="binding site" evidence="7">
    <location>
        <begin position="117"/>
        <end position="123"/>
    </location>
    <ligand>
        <name>ATP</name>
        <dbReference type="ChEBI" id="CHEBI:30616"/>
    </ligand>
</feature>
<dbReference type="InterPro" id="IPR036565">
    <property type="entry name" value="Mur-like_cat_sf"/>
</dbReference>
<evidence type="ECO:0000259" key="10">
    <source>
        <dbReference type="Pfam" id="PF08245"/>
    </source>
</evidence>
<keyword evidence="4 7" id="KW-0436">Ligase</keyword>
<dbReference type="GO" id="GO:0005524">
    <property type="term" value="F:ATP binding"/>
    <property type="evidence" value="ECO:0007669"/>
    <property type="project" value="UniProtKB-UniRule"/>
</dbReference>
<organism evidence="11 12">
    <name type="scientific">Muribaculum intestinale</name>
    <dbReference type="NCBI Taxonomy" id="1796646"/>
    <lineage>
        <taxon>Bacteria</taxon>
        <taxon>Pseudomonadati</taxon>
        <taxon>Bacteroidota</taxon>
        <taxon>Bacteroidia</taxon>
        <taxon>Bacteroidales</taxon>
        <taxon>Muribaculaceae</taxon>
        <taxon>Muribaculum</taxon>
    </lineage>
</organism>
<dbReference type="Pfam" id="PF21799">
    <property type="entry name" value="MurD-like_N"/>
    <property type="match status" value="1"/>
</dbReference>
<dbReference type="PANTHER" id="PTHR43692">
    <property type="entry name" value="UDP-N-ACETYLMURAMOYLALANINE--D-GLUTAMATE LIGASE"/>
    <property type="match status" value="1"/>
</dbReference>
<dbReference type="GO" id="GO:0005737">
    <property type="term" value="C:cytoplasm"/>
    <property type="evidence" value="ECO:0007669"/>
    <property type="project" value="UniProtKB-SubCell"/>
</dbReference>
<keyword evidence="7 8" id="KW-0961">Cell wall biogenesis/degradation</keyword>
<dbReference type="AlphaFoldDB" id="A0A1B1SBS5"/>
<dbReference type="EMBL" id="CP015402">
    <property type="protein sequence ID" value="ANU64239.1"/>
    <property type="molecule type" value="Genomic_DNA"/>
</dbReference>
<dbReference type="InterPro" id="IPR036615">
    <property type="entry name" value="Mur_ligase_C_dom_sf"/>
</dbReference>
<gene>
    <name evidence="7" type="primary">murD</name>
    <name evidence="11" type="ORF">A4V02_11300</name>
</gene>
<proteinExistence type="inferred from homology"/>
<feature type="domain" description="Mur ligase central" evidence="10">
    <location>
        <begin position="115"/>
        <end position="293"/>
    </location>
</feature>
<comment type="pathway">
    <text evidence="2 7 8">Cell wall biogenesis; peptidoglycan biosynthesis.</text>
</comment>
<dbReference type="Gene3D" id="3.90.190.20">
    <property type="entry name" value="Mur ligase, C-terminal domain"/>
    <property type="match status" value="1"/>
</dbReference>
<evidence type="ECO:0000256" key="7">
    <source>
        <dbReference type="HAMAP-Rule" id="MF_00639"/>
    </source>
</evidence>
<dbReference type="KEGG" id="pary:A4V02_11300"/>
<dbReference type="Pfam" id="PF02875">
    <property type="entry name" value="Mur_ligase_C"/>
    <property type="match status" value="1"/>
</dbReference>
<feature type="domain" description="Mur ligase C-terminal" evidence="9">
    <location>
        <begin position="317"/>
        <end position="431"/>
    </location>
</feature>
<dbReference type="UniPathway" id="UPA00219"/>
<dbReference type="Gene3D" id="3.40.50.720">
    <property type="entry name" value="NAD(P)-binding Rossmann-like Domain"/>
    <property type="match status" value="1"/>
</dbReference>
<dbReference type="SUPFAM" id="SSF53244">
    <property type="entry name" value="MurD-like peptide ligases, peptide-binding domain"/>
    <property type="match status" value="1"/>
</dbReference>
<comment type="similarity">
    <text evidence="7">Belongs to the MurCDEF family.</text>
</comment>